<organism evidence="1 2">
    <name type="scientific">Clitoria ternatea</name>
    <name type="common">Butterfly pea</name>
    <dbReference type="NCBI Taxonomy" id="43366"/>
    <lineage>
        <taxon>Eukaryota</taxon>
        <taxon>Viridiplantae</taxon>
        <taxon>Streptophyta</taxon>
        <taxon>Embryophyta</taxon>
        <taxon>Tracheophyta</taxon>
        <taxon>Spermatophyta</taxon>
        <taxon>Magnoliopsida</taxon>
        <taxon>eudicotyledons</taxon>
        <taxon>Gunneridae</taxon>
        <taxon>Pentapetalae</taxon>
        <taxon>rosids</taxon>
        <taxon>fabids</taxon>
        <taxon>Fabales</taxon>
        <taxon>Fabaceae</taxon>
        <taxon>Papilionoideae</taxon>
        <taxon>50 kb inversion clade</taxon>
        <taxon>NPAAA clade</taxon>
        <taxon>indigoferoid/millettioid clade</taxon>
        <taxon>Phaseoleae</taxon>
        <taxon>Clitoria</taxon>
    </lineage>
</organism>
<protein>
    <submittedName>
        <fullName evidence="1">Uncharacterized protein</fullName>
    </submittedName>
</protein>
<dbReference type="AlphaFoldDB" id="A0AAN9EUF0"/>
<proteinExistence type="predicted"/>
<reference evidence="1 2" key="1">
    <citation type="submission" date="2024-01" db="EMBL/GenBank/DDBJ databases">
        <title>The genomes of 5 underutilized Papilionoideae crops provide insights into root nodulation and disease resistance.</title>
        <authorList>
            <person name="Yuan L."/>
        </authorList>
    </citation>
    <scope>NUCLEOTIDE SEQUENCE [LARGE SCALE GENOMIC DNA]</scope>
    <source>
        <strain evidence="1">LY-2023</strain>
        <tissue evidence="1">Leaf</tissue>
    </source>
</reference>
<keyword evidence="2" id="KW-1185">Reference proteome</keyword>
<gene>
    <name evidence="1" type="ORF">RJT34_31511</name>
</gene>
<accession>A0AAN9EUF0</accession>
<evidence type="ECO:0000313" key="1">
    <source>
        <dbReference type="EMBL" id="KAK7263912.1"/>
    </source>
</evidence>
<dbReference type="EMBL" id="JAYKXN010000008">
    <property type="protein sequence ID" value="KAK7263912.1"/>
    <property type="molecule type" value="Genomic_DNA"/>
</dbReference>
<sequence length="74" mass="7997">MRVPAVSISLTLPLSSSSSSSSSSIRVSLFPPDPSFTGETILRSQVLGLKILRVCYIAMCYHLSHHRQPLGSPV</sequence>
<evidence type="ECO:0000313" key="2">
    <source>
        <dbReference type="Proteomes" id="UP001359559"/>
    </source>
</evidence>
<dbReference type="Proteomes" id="UP001359559">
    <property type="component" value="Unassembled WGS sequence"/>
</dbReference>
<name>A0AAN9EUF0_CLITE</name>
<comment type="caution">
    <text evidence="1">The sequence shown here is derived from an EMBL/GenBank/DDBJ whole genome shotgun (WGS) entry which is preliminary data.</text>
</comment>